<evidence type="ECO:0000313" key="2">
    <source>
        <dbReference type="Proteomes" id="UP001057402"/>
    </source>
</evidence>
<comment type="caution">
    <text evidence="1">The sequence shown here is derived from an EMBL/GenBank/DDBJ whole genome shotgun (WGS) entry which is preliminary data.</text>
</comment>
<gene>
    <name evidence="1" type="ORF">MLD38_000834</name>
</gene>
<name>A0ACB9SBE5_9MYRT</name>
<accession>A0ACB9SBE5</accession>
<keyword evidence="2" id="KW-1185">Reference proteome</keyword>
<protein>
    <submittedName>
        <fullName evidence="1">Uncharacterized protein</fullName>
    </submittedName>
</protein>
<reference evidence="2" key="1">
    <citation type="journal article" date="2023" name="Front. Plant Sci.">
        <title>Chromosomal-level genome assembly of Melastoma candidum provides insights into trichome evolution.</title>
        <authorList>
            <person name="Zhong Y."/>
            <person name="Wu W."/>
            <person name="Sun C."/>
            <person name="Zou P."/>
            <person name="Liu Y."/>
            <person name="Dai S."/>
            <person name="Zhou R."/>
        </authorList>
    </citation>
    <scope>NUCLEOTIDE SEQUENCE [LARGE SCALE GENOMIC DNA]</scope>
</reference>
<dbReference type="EMBL" id="CM042880">
    <property type="protein sequence ID" value="KAI4388513.1"/>
    <property type="molecule type" value="Genomic_DNA"/>
</dbReference>
<evidence type="ECO:0000313" key="1">
    <source>
        <dbReference type="EMBL" id="KAI4388513.1"/>
    </source>
</evidence>
<proteinExistence type="predicted"/>
<sequence>MARCGPFLGRRRGYDAVTAVVFAFLLCLIVPSFRLPRLCFLAFAEDGSGRRDLRRVILRDEATARLNVLGKISDAEDHLERTFMSPASLRAGNQIHEWMEDAGMRTWNDGMGNVHGRVDGRNPSGKALLIGSHLDTVVDAGIFDGSLGLISAISALKLLNVTGKSSGLERPVEVIAFSDEEGIRFQSTFLGSAAIAGILPPSILNFADRSGATVRDVLMETVGDTSEKNLRELKYDPNSVWGYVEVHIEQGPVLEWRGLPLGIVSGIAGQTRLRVTVRGSQGHAGTVPMSMRQDPMPAAAELIVLLESLCKHPVDFLSFDEYCKDSTIEVLANSLVCTVGEISSWPSASNVIPGRVSFTIDIRAMEDKGREAVIYELSSRMYKTCDRRSVICTIERKHDANAVKCDPELSTRLKLAAQTAMKEMNGGMDQQEVPVLMSGAGHDAMAMSHLTKVGMIFVRCRGGVSHSPEEHVLDDDVWAAGLATLTFLESQIGSPFCVHTM</sequence>
<organism evidence="1 2">
    <name type="scientific">Melastoma candidum</name>
    <dbReference type="NCBI Taxonomy" id="119954"/>
    <lineage>
        <taxon>Eukaryota</taxon>
        <taxon>Viridiplantae</taxon>
        <taxon>Streptophyta</taxon>
        <taxon>Embryophyta</taxon>
        <taxon>Tracheophyta</taxon>
        <taxon>Spermatophyta</taxon>
        <taxon>Magnoliopsida</taxon>
        <taxon>eudicotyledons</taxon>
        <taxon>Gunneridae</taxon>
        <taxon>Pentapetalae</taxon>
        <taxon>rosids</taxon>
        <taxon>malvids</taxon>
        <taxon>Myrtales</taxon>
        <taxon>Melastomataceae</taxon>
        <taxon>Melastomatoideae</taxon>
        <taxon>Melastomateae</taxon>
        <taxon>Melastoma</taxon>
    </lineage>
</organism>
<dbReference type="Proteomes" id="UP001057402">
    <property type="component" value="Chromosome 1"/>
</dbReference>